<evidence type="ECO:0000256" key="1">
    <source>
        <dbReference type="SAM" id="Phobius"/>
    </source>
</evidence>
<sequence length="304" mass="33634">MGVLRTTPRNFGQALSESVNLYLHLLPSFLLLLRFFIPTLAQVRLEPAPPPSESLSGVISGSAGFGTFFGPILVLHNTDGCVLQKFSDDSAIIGLSSEDDNAEYRGVIQDFVDWCQRNHLLINAGKTKEMNPLLINAKKTKEMNHLLINVRKTKEMNHLLINAGKTKEMNHLLINVGKTKEMNHLLINAGKTKEMNHLLINAEKTKEMNHLLINAGKTKEMARPPLLAFSVSSLCSISAESLKLKSLATEVGIPLNCIMALKNYSEGEMKNNPDMDTLILTALKHIVQFGDDFIEEMTDTANGI</sequence>
<accession>A0AAV2J8S3</accession>
<evidence type="ECO:0008006" key="4">
    <source>
        <dbReference type="Google" id="ProtNLM"/>
    </source>
</evidence>
<gene>
    <name evidence="2" type="ORF">KC01_LOCUS4501</name>
</gene>
<keyword evidence="1" id="KW-1133">Transmembrane helix</keyword>
<feature type="transmembrane region" description="Helical" evidence="1">
    <location>
        <begin position="55"/>
        <end position="75"/>
    </location>
</feature>
<organism evidence="2 3">
    <name type="scientific">Knipowitschia caucasica</name>
    <name type="common">Caucasian dwarf goby</name>
    <name type="synonym">Pomatoschistus caucasicus</name>
    <dbReference type="NCBI Taxonomy" id="637954"/>
    <lineage>
        <taxon>Eukaryota</taxon>
        <taxon>Metazoa</taxon>
        <taxon>Chordata</taxon>
        <taxon>Craniata</taxon>
        <taxon>Vertebrata</taxon>
        <taxon>Euteleostomi</taxon>
        <taxon>Actinopterygii</taxon>
        <taxon>Neopterygii</taxon>
        <taxon>Teleostei</taxon>
        <taxon>Neoteleostei</taxon>
        <taxon>Acanthomorphata</taxon>
        <taxon>Gobiaria</taxon>
        <taxon>Gobiiformes</taxon>
        <taxon>Gobioidei</taxon>
        <taxon>Gobiidae</taxon>
        <taxon>Gobiinae</taxon>
        <taxon>Knipowitschia</taxon>
    </lineage>
</organism>
<name>A0AAV2J8S3_KNICA</name>
<keyword evidence="1" id="KW-0812">Transmembrane</keyword>
<evidence type="ECO:0000313" key="2">
    <source>
        <dbReference type="EMBL" id="CAL1572467.1"/>
    </source>
</evidence>
<feature type="transmembrane region" description="Helical" evidence="1">
    <location>
        <begin position="21"/>
        <end position="43"/>
    </location>
</feature>
<protein>
    <recommendedName>
        <fullName evidence="4">Reverse transcriptase domain-containing protein</fullName>
    </recommendedName>
</protein>
<dbReference type="AlphaFoldDB" id="A0AAV2J8S3"/>
<keyword evidence="1" id="KW-0472">Membrane</keyword>
<dbReference type="Proteomes" id="UP001497482">
    <property type="component" value="Chromosome 11"/>
</dbReference>
<evidence type="ECO:0000313" key="3">
    <source>
        <dbReference type="Proteomes" id="UP001497482"/>
    </source>
</evidence>
<dbReference type="EMBL" id="OZ035833">
    <property type="protein sequence ID" value="CAL1572467.1"/>
    <property type="molecule type" value="Genomic_DNA"/>
</dbReference>
<proteinExistence type="predicted"/>
<reference evidence="2 3" key="1">
    <citation type="submission" date="2024-04" db="EMBL/GenBank/DDBJ databases">
        <authorList>
            <person name="Waldvogel A.-M."/>
            <person name="Schoenle A."/>
        </authorList>
    </citation>
    <scope>NUCLEOTIDE SEQUENCE [LARGE SCALE GENOMIC DNA]</scope>
</reference>
<keyword evidence="3" id="KW-1185">Reference proteome</keyword>